<accession>A0A284VRC8</accession>
<feature type="transmembrane region" description="Helical" evidence="1">
    <location>
        <begin position="83"/>
        <end position="104"/>
    </location>
</feature>
<name>A0A284VRC8_9EURY</name>
<keyword evidence="3" id="KW-1185">Reference proteome</keyword>
<feature type="transmembrane region" description="Helical" evidence="1">
    <location>
        <begin position="48"/>
        <end position="71"/>
    </location>
</feature>
<evidence type="ECO:0000313" key="3">
    <source>
        <dbReference type="Proteomes" id="UP000218615"/>
    </source>
</evidence>
<dbReference type="OrthoDB" id="381116at2157"/>
<protein>
    <recommendedName>
        <fullName evidence="4">DUF5658 domain-containing protein</fullName>
    </recommendedName>
</protein>
<evidence type="ECO:0000256" key="1">
    <source>
        <dbReference type="SAM" id="Phobius"/>
    </source>
</evidence>
<evidence type="ECO:0000313" key="2">
    <source>
        <dbReference type="EMBL" id="SNQ61844.1"/>
    </source>
</evidence>
<keyword evidence="1" id="KW-0812">Transmembrane</keyword>
<sequence length="142" mass="15286">MTENIHILYITAFITFGIGDGVTAAYMMSLLGAGIEANPAASYLFTTYGFNGIVFAKMWLTFVLLFAVFVLQLKSSTNMYWTMNGFLVALTSGGLMAVNANLTAVAGQIPQAPDEIIFIYMFLVLILTEAGSFADDHTVAAS</sequence>
<dbReference type="Proteomes" id="UP000218615">
    <property type="component" value="Unassembled WGS sequence"/>
</dbReference>
<feature type="transmembrane region" description="Helical" evidence="1">
    <location>
        <begin position="7"/>
        <end position="28"/>
    </location>
</feature>
<evidence type="ECO:0008006" key="4">
    <source>
        <dbReference type="Google" id="ProtNLM"/>
    </source>
</evidence>
<proteinExistence type="predicted"/>
<keyword evidence="1" id="KW-0472">Membrane</keyword>
<dbReference type="RefSeq" id="WP_096206471.1">
    <property type="nucleotide sequence ID" value="NZ_FZMP01000196.1"/>
</dbReference>
<reference evidence="3" key="1">
    <citation type="submission" date="2017-06" db="EMBL/GenBank/DDBJ databases">
        <authorList>
            <person name="Cremers G."/>
        </authorList>
    </citation>
    <scope>NUCLEOTIDE SEQUENCE [LARGE SCALE GENOMIC DNA]</scope>
</reference>
<keyword evidence="1" id="KW-1133">Transmembrane helix</keyword>
<organism evidence="2 3">
    <name type="scientific">Candidatus Methanoperedens nitratireducens</name>
    <dbReference type="NCBI Taxonomy" id="1392998"/>
    <lineage>
        <taxon>Archaea</taxon>
        <taxon>Methanobacteriati</taxon>
        <taxon>Methanobacteriota</taxon>
        <taxon>Stenosarchaea group</taxon>
        <taxon>Methanomicrobia</taxon>
        <taxon>Methanosarcinales</taxon>
        <taxon>ANME-2 cluster</taxon>
        <taxon>Candidatus Methanoperedentaceae</taxon>
        <taxon>Candidatus Methanoperedens</taxon>
    </lineage>
</organism>
<dbReference type="EMBL" id="FZMP01000196">
    <property type="protein sequence ID" value="SNQ61844.1"/>
    <property type="molecule type" value="Genomic_DNA"/>
</dbReference>
<gene>
    <name evidence="2" type="ORF">MNV_50103</name>
</gene>
<dbReference type="AlphaFoldDB" id="A0A284VRC8"/>
<feature type="transmembrane region" description="Helical" evidence="1">
    <location>
        <begin position="116"/>
        <end position="134"/>
    </location>
</feature>